<protein>
    <recommendedName>
        <fullName evidence="6">TVP38/TMEM64 family membrane protein</fullName>
    </recommendedName>
</protein>
<dbReference type="GO" id="GO:0005886">
    <property type="term" value="C:plasma membrane"/>
    <property type="evidence" value="ECO:0007669"/>
    <property type="project" value="UniProtKB-SubCell"/>
</dbReference>
<dbReference type="InterPro" id="IPR032816">
    <property type="entry name" value="VTT_dom"/>
</dbReference>
<evidence type="ECO:0000256" key="5">
    <source>
        <dbReference type="ARBA" id="ARBA00023136"/>
    </source>
</evidence>
<keyword evidence="3 6" id="KW-0812">Transmembrane</keyword>
<feature type="transmembrane region" description="Helical" evidence="6">
    <location>
        <begin position="65"/>
        <end position="88"/>
    </location>
</feature>
<feature type="transmembrane region" description="Helical" evidence="6">
    <location>
        <begin position="140"/>
        <end position="158"/>
    </location>
</feature>
<feature type="transmembrane region" description="Helical" evidence="6">
    <location>
        <begin position="204"/>
        <end position="222"/>
    </location>
</feature>
<evidence type="ECO:0000313" key="8">
    <source>
        <dbReference type="EMBL" id="MBM3318322.1"/>
    </source>
</evidence>
<keyword evidence="5 6" id="KW-0472">Membrane</keyword>
<dbReference type="InterPro" id="IPR015414">
    <property type="entry name" value="TMEM64"/>
</dbReference>
<comment type="caution">
    <text evidence="8">The sequence shown here is derived from an EMBL/GenBank/DDBJ whole genome shotgun (WGS) entry which is preliminary data.</text>
</comment>
<reference evidence="8" key="1">
    <citation type="submission" date="2019-03" db="EMBL/GenBank/DDBJ databases">
        <title>Lake Tanganyika Metagenome-Assembled Genomes (MAGs).</title>
        <authorList>
            <person name="Tran P."/>
        </authorList>
    </citation>
    <scope>NUCLEOTIDE SEQUENCE</scope>
    <source>
        <strain evidence="8">M_DeepCast_400m_m2_100</strain>
    </source>
</reference>
<feature type="domain" description="VTT" evidence="7">
    <location>
        <begin position="80"/>
        <end position="197"/>
    </location>
</feature>
<feature type="transmembrane region" description="Helical" evidence="6">
    <location>
        <begin position="18"/>
        <end position="38"/>
    </location>
</feature>
<accession>A0A937XC92</accession>
<evidence type="ECO:0000256" key="2">
    <source>
        <dbReference type="ARBA" id="ARBA00022475"/>
    </source>
</evidence>
<evidence type="ECO:0000313" key="9">
    <source>
        <dbReference type="Proteomes" id="UP000748308"/>
    </source>
</evidence>
<gene>
    <name evidence="8" type="ORF">FJY75_10780</name>
</gene>
<dbReference type="Pfam" id="PF09335">
    <property type="entry name" value="VTT_dom"/>
    <property type="match status" value="1"/>
</dbReference>
<evidence type="ECO:0000259" key="7">
    <source>
        <dbReference type="Pfam" id="PF09335"/>
    </source>
</evidence>
<keyword evidence="4 6" id="KW-1133">Transmembrane helix</keyword>
<organism evidence="8 9">
    <name type="scientific">Eiseniibacteriota bacterium</name>
    <dbReference type="NCBI Taxonomy" id="2212470"/>
    <lineage>
        <taxon>Bacteria</taxon>
        <taxon>Candidatus Eiseniibacteriota</taxon>
    </lineage>
</organism>
<proteinExistence type="inferred from homology"/>
<dbReference type="PANTHER" id="PTHR12677">
    <property type="entry name" value="GOLGI APPARATUS MEMBRANE PROTEIN TVP38-RELATED"/>
    <property type="match status" value="1"/>
</dbReference>
<evidence type="ECO:0000256" key="4">
    <source>
        <dbReference type="ARBA" id="ARBA00022989"/>
    </source>
</evidence>
<comment type="similarity">
    <text evidence="6">Belongs to the TVP38/TMEM64 family.</text>
</comment>
<evidence type="ECO:0000256" key="3">
    <source>
        <dbReference type="ARBA" id="ARBA00022692"/>
    </source>
</evidence>
<dbReference type="AlphaFoldDB" id="A0A937XC92"/>
<dbReference type="Proteomes" id="UP000748308">
    <property type="component" value="Unassembled WGS sequence"/>
</dbReference>
<name>A0A937XC92_UNCEI</name>
<comment type="subcellular location">
    <subcellularLocation>
        <location evidence="1 6">Cell membrane</location>
        <topology evidence="1 6">Multi-pass membrane protein</topology>
    </subcellularLocation>
</comment>
<sequence>MQIDRGNRPDDLGRRWPWVLLAAVVVALLVGGSIWLLLQAPHVSLFRDREALQAFLDQQGARAPLALMALQAAQVLVAPIPGHFLAVASGMLFGLWQGTLYTVLGVGVGSAMAIGLARLAGRPLVGRLVTRRQLARIDHWAASHGPIFFFLFFLIPFLPDDLACFAAGLSPLPVPLLLGIVVVARLPGHFASAWIGATATRLPLAGWVAIIVGAGLLTLLYWRHRRRLERWLIERIQRTGGKGLWTNPADSGDRR</sequence>
<evidence type="ECO:0000256" key="6">
    <source>
        <dbReference type="RuleBase" id="RU366058"/>
    </source>
</evidence>
<feature type="transmembrane region" description="Helical" evidence="6">
    <location>
        <begin position="100"/>
        <end position="120"/>
    </location>
</feature>
<keyword evidence="2 6" id="KW-1003">Cell membrane</keyword>
<feature type="transmembrane region" description="Helical" evidence="6">
    <location>
        <begin position="165"/>
        <end position="184"/>
    </location>
</feature>
<dbReference type="EMBL" id="VGIY01000324">
    <property type="protein sequence ID" value="MBM3318322.1"/>
    <property type="molecule type" value="Genomic_DNA"/>
</dbReference>
<dbReference type="PANTHER" id="PTHR12677:SF59">
    <property type="entry name" value="GOLGI APPARATUS MEMBRANE PROTEIN TVP38-RELATED"/>
    <property type="match status" value="1"/>
</dbReference>
<evidence type="ECO:0000256" key="1">
    <source>
        <dbReference type="ARBA" id="ARBA00004651"/>
    </source>
</evidence>